<dbReference type="Pfam" id="PF00012">
    <property type="entry name" value="HSP70"/>
    <property type="match status" value="1"/>
</dbReference>
<dbReference type="InterPro" id="IPR043129">
    <property type="entry name" value="ATPase_NBD"/>
</dbReference>
<evidence type="ECO:0000256" key="5">
    <source>
        <dbReference type="SAM" id="Coils"/>
    </source>
</evidence>
<evidence type="ECO:0000256" key="4">
    <source>
        <dbReference type="RuleBase" id="RU003322"/>
    </source>
</evidence>
<dbReference type="InterPro" id="IPR029047">
    <property type="entry name" value="HSP70_peptide-bd_sf"/>
</dbReference>
<keyword evidence="3" id="KW-0143">Chaperone</keyword>
<dbReference type="SUPFAM" id="SSF100920">
    <property type="entry name" value="Heat shock protein 70kD (HSP70), peptide-binding domain"/>
    <property type="match status" value="1"/>
</dbReference>
<dbReference type="FunFam" id="2.60.34.10:FF:000014">
    <property type="entry name" value="Chaperone protein DnaK HSP70"/>
    <property type="match status" value="1"/>
</dbReference>
<dbReference type="GO" id="GO:0140662">
    <property type="term" value="F:ATP-dependent protein folding chaperone"/>
    <property type="evidence" value="ECO:0007669"/>
    <property type="project" value="InterPro"/>
</dbReference>
<dbReference type="CDD" id="cd10234">
    <property type="entry name" value="ASKHA_NBD_HSP70_DnaK-like"/>
    <property type="match status" value="1"/>
</dbReference>
<dbReference type="Gene3D" id="3.90.640.10">
    <property type="entry name" value="Actin, Chain A, domain 4"/>
    <property type="match status" value="1"/>
</dbReference>
<evidence type="ECO:0000256" key="3">
    <source>
        <dbReference type="HAMAP-Rule" id="MF_00332"/>
    </source>
</evidence>
<dbReference type="GO" id="GO:0051082">
    <property type="term" value="F:unfolded protein binding"/>
    <property type="evidence" value="ECO:0007669"/>
    <property type="project" value="InterPro"/>
</dbReference>
<evidence type="ECO:0000256" key="2">
    <source>
        <dbReference type="ARBA" id="ARBA00022840"/>
    </source>
</evidence>
<keyword evidence="6" id="KW-0150">Chloroplast</keyword>
<dbReference type="Gene3D" id="2.60.34.10">
    <property type="entry name" value="Substrate Binding Domain Of DNAk, Chain A, domain 1"/>
    <property type="match status" value="1"/>
</dbReference>
<dbReference type="NCBIfam" id="TIGR02350">
    <property type="entry name" value="prok_dnaK"/>
    <property type="match status" value="1"/>
</dbReference>
<organism evidence="6">
    <name type="scientific">Chaetoceros curvisetus</name>
    <dbReference type="NCBI Taxonomy" id="230516"/>
    <lineage>
        <taxon>Eukaryota</taxon>
        <taxon>Sar</taxon>
        <taxon>Stramenopiles</taxon>
        <taxon>Ochrophyta</taxon>
        <taxon>Bacillariophyta</taxon>
        <taxon>Coscinodiscophyceae</taxon>
        <taxon>Chaetocerotophycidae</taxon>
        <taxon>Chaetocerotales</taxon>
        <taxon>Chaetocerotaceae</taxon>
        <taxon>Chaetoceros</taxon>
    </lineage>
</organism>
<dbReference type="InterPro" id="IPR012725">
    <property type="entry name" value="Chaperone_DnaK"/>
</dbReference>
<dbReference type="PANTHER" id="PTHR19375">
    <property type="entry name" value="HEAT SHOCK PROTEIN 70KDA"/>
    <property type="match status" value="1"/>
</dbReference>
<keyword evidence="6" id="KW-0934">Plastid</keyword>
<accession>A0A8F5JAB2</accession>
<dbReference type="FunFam" id="3.30.420.40:FF:000004">
    <property type="entry name" value="Molecular chaperone DnaK"/>
    <property type="match status" value="1"/>
</dbReference>
<keyword evidence="1 3" id="KW-0547">Nucleotide-binding</keyword>
<dbReference type="InterPro" id="IPR013126">
    <property type="entry name" value="Hsp_70_fam"/>
</dbReference>
<geneLocation type="chloroplast" evidence="6"/>
<comment type="function">
    <text evidence="3">Acts as a chaperone.</text>
</comment>
<dbReference type="HAMAP" id="MF_00332">
    <property type="entry name" value="DnaK"/>
    <property type="match status" value="1"/>
</dbReference>
<dbReference type="EMBL" id="MW845780">
    <property type="protein sequence ID" value="QXM17988.1"/>
    <property type="molecule type" value="Genomic_DNA"/>
</dbReference>
<dbReference type="Gene3D" id="3.30.420.40">
    <property type="match status" value="2"/>
</dbReference>
<feature type="coiled-coil region" evidence="5">
    <location>
        <begin position="531"/>
        <end position="596"/>
    </location>
</feature>
<reference evidence="6" key="1">
    <citation type="submission" date="2021-03" db="EMBL/GenBank/DDBJ databases">
        <authorList>
            <person name="Xu Q."/>
            <person name="Chen N."/>
        </authorList>
    </citation>
    <scope>NUCLEOTIDE SEQUENCE</scope>
</reference>
<dbReference type="NCBIfam" id="NF003520">
    <property type="entry name" value="PRK05183.1"/>
    <property type="match status" value="1"/>
</dbReference>
<comment type="similarity">
    <text evidence="3 4">Belongs to the heat shock protein 70 family.</text>
</comment>
<dbReference type="AlphaFoldDB" id="A0A8F5JAB2"/>
<comment type="subcellular location">
    <subcellularLocation>
        <location evidence="3">Plastid</location>
        <location evidence="3">Chloroplast</location>
    </subcellularLocation>
</comment>
<dbReference type="GO" id="GO:0009507">
    <property type="term" value="C:chloroplast"/>
    <property type="evidence" value="ECO:0007669"/>
    <property type="project" value="UniProtKB-SubCell"/>
</dbReference>
<dbReference type="InterPro" id="IPR018181">
    <property type="entry name" value="Heat_shock_70_CS"/>
</dbReference>
<name>A0A8F5JAB2_9STRA</name>
<sequence>MAKVVGIDLGTTNSVVAAIEGGQPSVIPNAEGLRTTPSIVAYTKKQELLVGQIAKRQAVINPGNTFYSVKRFIGSKENEISEGAKQLPYQVSKDSNGNIKIKCSSLGKDFSPEEISAQVLRKLISDASTYLGQDVTQAVITVPAYFNDSQRQATMDAGKIAGIEVLRIINEPTAASLAYGLDKKQNETILVFDLGGGTFDVSILEVGDGIFEVLSTAGDTNLGGDDFDKVLVDWLVNDFQEKEGINLTDDIQALQRLTEAAEKAKMELSTVEKTTINLPFITADKSGPKHIETDLTREKFESLCQDLIQRCRIPVEKSLADARLEKSDINEVVLVGGSTRIPAIQNLVESLTGKKPNQSVNPDEVVAIGAAIQAGILAGEIKDILLLDVTPLSLGVETLGGVMTKIIARNTTIPVKKSEMFSTAVDNQTNVEIHILQGERELVSGNKSLGNFRLDGIPKADRGVPQIEVTFDIDVDGLLSVKAKEVETGVEQSVTIQGASNLEESEIDNMLKDAEKYATADQEQRKNIEIKNQAETLCFEAEKELELLKDKISEEQKTSTKELISNIRKDIETENFESLNSVLEELKLAMKNMADTTQPETDSMGDLNDL</sequence>
<keyword evidence="2 3" id="KW-0067">ATP-binding</keyword>
<dbReference type="GO" id="GO:0005524">
    <property type="term" value="F:ATP binding"/>
    <property type="evidence" value="ECO:0007669"/>
    <property type="project" value="UniProtKB-UniRule"/>
</dbReference>
<dbReference type="NCBIfam" id="NF001413">
    <property type="entry name" value="PRK00290.1"/>
    <property type="match status" value="1"/>
</dbReference>
<proteinExistence type="inferred from homology"/>
<dbReference type="PROSITE" id="PS00297">
    <property type="entry name" value="HSP70_1"/>
    <property type="match status" value="1"/>
</dbReference>
<keyword evidence="5" id="KW-0175">Coiled coil</keyword>
<gene>
    <name evidence="3 6" type="primary">dnaK</name>
</gene>
<evidence type="ECO:0000256" key="1">
    <source>
        <dbReference type="ARBA" id="ARBA00022741"/>
    </source>
</evidence>
<dbReference type="FunFam" id="3.90.640.10:FF:000003">
    <property type="entry name" value="Molecular chaperone DnaK"/>
    <property type="match status" value="1"/>
</dbReference>
<dbReference type="PROSITE" id="PS00329">
    <property type="entry name" value="HSP70_2"/>
    <property type="match status" value="1"/>
</dbReference>
<protein>
    <recommendedName>
        <fullName evidence="3">Chaperone protein DnaK</fullName>
    </recommendedName>
    <alternativeName>
        <fullName evidence="3">HSP70</fullName>
    </alternativeName>
    <alternativeName>
        <fullName evidence="3">Heat shock 70 kDa protein</fullName>
    </alternativeName>
    <alternativeName>
        <fullName evidence="3">Heat shock protein 70</fullName>
    </alternativeName>
</protein>
<evidence type="ECO:0000313" key="6">
    <source>
        <dbReference type="EMBL" id="QXM17988.1"/>
    </source>
</evidence>
<dbReference type="SUPFAM" id="SSF53067">
    <property type="entry name" value="Actin-like ATPase domain"/>
    <property type="match status" value="2"/>
</dbReference>
<dbReference type="PRINTS" id="PR00301">
    <property type="entry name" value="HEATSHOCK70"/>
</dbReference>